<dbReference type="Pfam" id="PF00589">
    <property type="entry name" value="Phage_integrase"/>
    <property type="match status" value="1"/>
</dbReference>
<dbReference type="RefSeq" id="WP_088073330.1">
    <property type="nucleotide sequence ID" value="NZ_JAHQCR010000084.1"/>
</dbReference>
<keyword evidence="5" id="KW-1185">Reference proteome</keyword>
<evidence type="ECO:0000313" key="5">
    <source>
        <dbReference type="Proteomes" id="UP000790580"/>
    </source>
</evidence>
<dbReference type="Proteomes" id="UP000790580">
    <property type="component" value="Unassembled WGS sequence"/>
</dbReference>
<evidence type="ECO:0000313" key="4">
    <source>
        <dbReference type="EMBL" id="MBU9723647.1"/>
    </source>
</evidence>
<name>A0ABS6JYH5_9BACI</name>
<dbReference type="InterPro" id="IPR011010">
    <property type="entry name" value="DNA_brk_join_enz"/>
</dbReference>
<dbReference type="PROSITE" id="PS51898">
    <property type="entry name" value="TYR_RECOMBINASE"/>
    <property type="match status" value="1"/>
</dbReference>
<dbReference type="InterPro" id="IPR013762">
    <property type="entry name" value="Integrase-like_cat_sf"/>
</dbReference>
<evidence type="ECO:0000256" key="2">
    <source>
        <dbReference type="ARBA" id="ARBA00023172"/>
    </source>
</evidence>
<evidence type="ECO:0000259" key="3">
    <source>
        <dbReference type="PROSITE" id="PS51898"/>
    </source>
</evidence>
<feature type="domain" description="Tyr recombinase" evidence="3">
    <location>
        <begin position="371"/>
        <end position="544"/>
    </location>
</feature>
<dbReference type="InterPro" id="IPR010998">
    <property type="entry name" value="Integrase_recombinase_N"/>
</dbReference>
<protein>
    <submittedName>
        <fullName evidence="4">Site-specific integrase</fullName>
    </submittedName>
</protein>
<reference evidence="4 5" key="1">
    <citation type="submission" date="2021-06" db="EMBL/GenBank/DDBJ databases">
        <title>Bacillus sp. RD4P76, an endophyte from a halophyte.</title>
        <authorList>
            <person name="Sun J.-Q."/>
        </authorList>
    </citation>
    <scope>NUCLEOTIDE SEQUENCE [LARGE SCALE GENOMIC DNA]</scope>
    <source>
        <strain evidence="4 5">JCM 17098</strain>
    </source>
</reference>
<keyword evidence="2" id="KW-0233">DNA recombination</keyword>
<gene>
    <name evidence="4" type="ORF">KS407_19700</name>
</gene>
<keyword evidence="1" id="KW-0238">DNA-binding</keyword>
<dbReference type="PANTHER" id="PTHR30349">
    <property type="entry name" value="PHAGE INTEGRASE-RELATED"/>
    <property type="match status" value="1"/>
</dbReference>
<sequence length="553" mass="64435">MQVKDPMQLSLFDFTFEEADQQRSIDEHFTEGNLTVFENDFSELSGADMEEKPSVEKEGETISEFDGISSVEGFLNKYISGTGGGNLSAWSGCYLNKNSQELGIKSNMLAHNGDKFKQKELISIMESLFQTSHQKNVIPLGEKGLKQWFIDNLISELESKLIRQFLVKRSKQLNYKSLFLLILRFTEFESLVSKATRKRTSELGREDFLNLELYEEVMTSQFYHQNFALFYKQMNPFTESSLTYTPKGRIELVLPPAVQSFLTYKKQHGTKPDRLDKYRFDLHRYLRWSCNVLNEFSAYPIEKVPFTLFTQEHLKTYKNYLIKGVQSGRFAENGSMKHFKNIKTVFSTLYHMRFLKNDITRGIRNIEGDDYQSRYMPTDAEIEKFFTAIEQYSDTPQLDKLAFGFMLYLGFRSCELAKLRWENINWSLQDVKFTAKGGKVHSLPLPPRVMDLLQEVEKQESGLVFGKKEQPLRALLSLKYRIFTLIADWKEASGPHQLRHIYITSLTKQDVVPKALKRLARHEDLATTSLYIHRTEDEVNEKAQQISFPWEVN</sequence>
<comment type="caution">
    <text evidence="4">The sequence shown here is derived from an EMBL/GenBank/DDBJ whole genome shotgun (WGS) entry which is preliminary data.</text>
</comment>
<dbReference type="InterPro" id="IPR002104">
    <property type="entry name" value="Integrase_catalytic"/>
</dbReference>
<evidence type="ECO:0000256" key="1">
    <source>
        <dbReference type="ARBA" id="ARBA00023125"/>
    </source>
</evidence>
<accession>A0ABS6JYH5</accession>
<dbReference type="EMBL" id="JAHQCR010000084">
    <property type="protein sequence ID" value="MBU9723647.1"/>
    <property type="molecule type" value="Genomic_DNA"/>
</dbReference>
<dbReference type="CDD" id="cd00397">
    <property type="entry name" value="DNA_BRE_C"/>
    <property type="match status" value="1"/>
</dbReference>
<dbReference type="Gene3D" id="1.10.443.10">
    <property type="entry name" value="Intergrase catalytic core"/>
    <property type="match status" value="1"/>
</dbReference>
<dbReference type="Gene3D" id="1.10.150.130">
    <property type="match status" value="1"/>
</dbReference>
<dbReference type="InterPro" id="IPR050090">
    <property type="entry name" value="Tyrosine_recombinase_XerCD"/>
</dbReference>
<organism evidence="4 5">
    <name type="scientific">Evansella alkalicola</name>
    <dbReference type="NCBI Taxonomy" id="745819"/>
    <lineage>
        <taxon>Bacteria</taxon>
        <taxon>Bacillati</taxon>
        <taxon>Bacillota</taxon>
        <taxon>Bacilli</taxon>
        <taxon>Bacillales</taxon>
        <taxon>Bacillaceae</taxon>
        <taxon>Evansella</taxon>
    </lineage>
</organism>
<proteinExistence type="predicted"/>
<dbReference type="SUPFAM" id="SSF56349">
    <property type="entry name" value="DNA breaking-rejoining enzymes"/>
    <property type="match status" value="1"/>
</dbReference>